<comment type="caution">
    <text evidence="1">The sequence shown here is derived from an EMBL/GenBank/DDBJ whole genome shotgun (WGS) entry which is preliminary data.</text>
</comment>
<sequence length="942" mass="104549">MNSVFQIYSEISKMDVYVVLALVACITSSSAWEVSETVIAVANFSAELPCKMTARNQGDKLFILAWYRNGNDTAFYSRDLREGGRAVAPGGRYQLVEAEDEARLRIRQVQPSDAGVYKCLADFESSPSLKTFVRLNVIEPPQHLWVVQRNTTTPVTKATGGANNSHQVGPFYIGDTVHLFCIAFGGKPQPSVTWWSEQRQLESKTERLSEHRILGDVTYAPLRREDHGRVLTCLANNNKIVAPLAIDVIIDMYLPPELISVRSLGEDGGRASSENTLVLQCRVLGARPAPEILWRLGDSELDELEQNVTIDTSQRLVVSEISVSINYTWDEAKLTCCVHTVRRDADADEFTCAEPLPLTVTYPPVLQITVDGEVKVGSLPVIKGSNVTMNCTYLANPPAYQLIWFHEEDIMTTYEGNNNDTNFHPILEMTNVNETHEGVYACAAVNNEGTTHSELVILNITYPAYCEDESIAEYGVGANEEINITCKVKANPAPLKYGWVVMNEEANASIFNNRMPLNITETENATFLYTRPNDTAFSTIFCWGINKVEGNNLPETPCAFLITDHTVPRPPTDCVALKADQEITITCEKGHDGGLPQKFTFIAKSTGSEDVLVTITNLEPKFIIQDLSQEAYKFEIVATNEKGSSKVVEIGSDNIIDESADAEPKNAVANITTLALALCGGVLLIALAACGLVLCAQERPSSDLARNNNPPLCAYNTEETNCNDSDESECNVRRTESFRRAMTRYPSKNFDVRRTSSFHSARYLHDFPEFDSTPKHSDMLRHSASCRVHSMQNINRRRDMDNLCDHLVTHLPPEVNYIPITTNTFHTMPKKMRHKMAKEISDEASVITQTSDGFSLPPPPDEFGTYRSGTKIKDIPKPTPTYTAVRKNSSKRDGSKQQQLYKNAMSPMNTVGLPTVSGTSGVYSYPDEDGRQVTTNPFDDSS</sequence>
<evidence type="ECO:0000313" key="2">
    <source>
        <dbReference type="Proteomes" id="UP001064048"/>
    </source>
</evidence>
<proteinExistence type="predicted"/>
<dbReference type="Proteomes" id="UP001064048">
    <property type="component" value="Chromosome 5"/>
</dbReference>
<accession>A0ACC0KF18</accession>
<name>A0ACC0KF18_CHOFU</name>
<reference evidence="1 2" key="1">
    <citation type="journal article" date="2022" name="Genome Biol. Evol.">
        <title>The Spruce Budworm Genome: Reconstructing the Evolutionary History of Antifreeze Proteins.</title>
        <authorList>
            <person name="Beliveau C."/>
            <person name="Gagne P."/>
            <person name="Picq S."/>
            <person name="Vernygora O."/>
            <person name="Keeling C.I."/>
            <person name="Pinkney K."/>
            <person name="Doucet D."/>
            <person name="Wen F."/>
            <person name="Johnston J.S."/>
            <person name="Maaroufi H."/>
            <person name="Boyle B."/>
            <person name="Laroche J."/>
            <person name="Dewar K."/>
            <person name="Juretic N."/>
            <person name="Blackburn G."/>
            <person name="Nisole A."/>
            <person name="Brunet B."/>
            <person name="Brandao M."/>
            <person name="Lumley L."/>
            <person name="Duan J."/>
            <person name="Quan G."/>
            <person name="Lucarotti C.J."/>
            <person name="Roe A.D."/>
            <person name="Sperling F.A.H."/>
            <person name="Levesque R.C."/>
            <person name="Cusson M."/>
        </authorList>
    </citation>
    <scope>NUCLEOTIDE SEQUENCE [LARGE SCALE GENOMIC DNA]</scope>
    <source>
        <strain evidence="1">Glfc:IPQL:Cfum</strain>
    </source>
</reference>
<evidence type="ECO:0000313" key="1">
    <source>
        <dbReference type="EMBL" id="KAI8435057.1"/>
    </source>
</evidence>
<keyword evidence="2" id="KW-1185">Reference proteome</keyword>
<dbReference type="EMBL" id="CM046105">
    <property type="protein sequence ID" value="KAI8435057.1"/>
    <property type="molecule type" value="Genomic_DNA"/>
</dbReference>
<organism evidence="1 2">
    <name type="scientific">Choristoneura fumiferana</name>
    <name type="common">Spruce budworm moth</name>
    <name type="synonym">Archips fumiferana</name>
    <dbReference type="NCBI Taxonomy" id="7141"/>
    <lineage>
        <taxon>Eukaryota</taxon>
        <taxon>Metazoa</taxon>
        <taxon>Ecdysozoa</taxon>
        <taxon>Arthropoda</taxon>
        <taxon>Hexapoda</taxon>
        <taxon>Insecta</taxon>
        <taxon>Pterygota</taxon>
        <taxon>Neoptera</taxon>
        <taxon>Endopterygota</taxon>
        <taxon>Lepidoptera</taxon>
        <taxon>Glossata</taxon>
        <taxon>Ditrysia</taxon>
        <taxon>Tortricoidea</taxon>
        <taxon>Tortricidae</taxon>
        <taxon>Tortricinae</taxon>
        <taxon>Choristoneura</taxon>
    </lineage>
</organism>
<gene>
    <name evidence="1" type="ORF">MSG28_003472</name>
</gene>
<protein>
    <submittedName>
        <fullName evidence="1">Uncharacterized protein</fullName>
    </submittedName>
</protein>